<name>A0AAD5MAM2_PYTIN</name>
<dbReference type="SUPFAM" id="SSF55874">
    <property type="entry name" value="ATPase domain of HSP90 chaperone/DNA topoisomerase II/histidine kinase"/>
    <property type="match status" value="1"/>
</dbReference>
<dbReference type="InterPro" id="IPR036784">
    <property type="entry name" value="AK/P_DHK_N_sf"/>
</dbReference>
<reference evidence="11" key="1">
    <citation type="submission" date="2021-12" db="EMBL/GenBank/DDBJ databases">
        <title>Prjna785345.</title>
        <authorList>
            <person name="Rujirawat T."/>
            <person name="Krajaejun T."/>
        </authorList>
    </citation>
    <scope>NUCLEOTIDE SEQUENCE</scope>
    <source>
        <strain evidence="11">Pi057C3</strain>
    </source>
</reference>
<dbReference type="PANTHER" id="PTHR11947:SF3">
    <property type="entry name" value="[PYRUVATE DEHYDROGENASE (ACETYL-TRANSFERRING)] KINASE, MITOCHONDRIAL"/>
    <property type="match status" value="1"/>
</dbReference>
<feature type="domain" description="Histidine kinase/HSP90-like ATPase" evidence="9">
    <location>
        <begin position="245"/>
        <end position="365"/>
    </location>
</feature>
<evidence type="ECO:0000313" key="12">
    <source>
        <dbReference type="Proteomes" id="UP001209570"/>
    </source>
</evidence>
<dbReference type="AlphaFoldDB" id="A0AAD5MAM2"/>
<proteinExistence type="inferred from homology"/>
<dbReference type="InterPro" id="IPR018955">
    <property type="entry name" value="BCDHK/PDK_N"/>
</dbReference>
<dbReference type="InterPro" id="IPR036890">
    <property type="entry name" value="HATPase_C_sf"/>
</dbReference>
<keyword evidence="12" id="KW-1185">Reference proteome</keyword>
<evidence type="ECO:0000259" key="10">
    <source>
        <dbReference type="Pfam" id="PF10436"/>
    </source>
</evidence>
<evidence type="ECO:0000256" key="3">
    <source>
        <dbReference type="ARBA" id="ARBA00022741"/>
    </source>
</evidence>
<comment type="subcellular location">
    <subcellularLocation>
        <location evidence="8">Mitochondrion matrix</location>
    </subcellularLocation>
</comment>
<dbReference type="Gene3D" id="1.20.140.20">
    <property type="entry name" value="Alpha-ketoacid/pyruvate dehydrogenase kinase, N-terminal domain"/>
    <property type="match status" value="1"/>
</dbReference>
<gene>
    <name evidence="11" type="ORF">P43SY_005476</name>
</gene>
<comment type="similarity">
    <text evidence="1 8">Belongs to the PDK/BCKDK protein kinase family.</text>
</comment>
<dbReference type="GO" id="GO:0005524">
    <property type="term" value="F:ATP binding"/>
    <property type="evidence" value="ECO:0007669"/>
    <property type="project" value="UniProtKB-UniRule"/>
</dbReference>
<dbReference type="EC" id="2.7.11.-" evidence="8"/>
<dbReference type="SUPFAM" id="SSF69012">
    <property type="entry name" value="alpha-ketoacid dehydrogenase kinase, N-terminal domain"/>
    <property type="match status" value="1"/>
</dbReference>
<keyword evidence="6 8" id="KW-0496">Mitochondrion</keyword>
<comment type="catalytic activity">
    <reaction evidence="7">
        <text>L-seryl-[pyruvate dehydrogenase E1 alpha subunit] + ATP = O-phospho-L-seryl-[pyruvate dehydrogenase E1 alpha subunit] + ADP + H(+)</text>
        <dbReference type="Rhea" id="RHEA:23052"/>
        <dbReference type="Rhea" id="RHEA-COMP:13689"/>
        <dbReference type="Rhea" id="RHEA-COMP:13690"/>
        <dbReference type="ChEBI" id="CHEBI:15378"/>
        <dbReference type="ChEBI" id="CHEBI:29999"/>
        <dbReference type="ChEBI" id="CHEBI:30616"/>
        <dbReference type="ChEBI" id="CHEBI:83421"/>
        <dbReference type="ChEBI" id="CHEBI:456216"/>
        <dbReference type="EC" id="2.7.11.2"/>
    </reaction>
</comment>
<evidence type="ECO:0000256" key="5">
    <source>
        <dbReference type="ARBA" id="ARBA00022840"/>
    </source>
</evidence>
<dbReference type="Pfam" id="PF02518">
    <property type="entry name" value="HATPase_c"/>
    <property type="match status" value="1"/>
</dbReference>
<evidence type="ECO:0000256" key="2">
    <source>
        <dbReference type="ARBA" id="ARBA00022679"/>
    </source>
</evidence>
<keyword evidence="4 8" id="KW-0418">Kinase</keyword>
<evidence type="ECO:0000256" key="7">
    <source>
        <dbReference type="ARBA" id="ARBA00048201"/>
    </source>
</evidence>
<keyword evidence="3 8" id="KW-0547">Nucleotide-binding</keyword>
<dbReference type="PANTHER" id="PTHR11947">
    <property type="entry name" value="PYRUVATE DEHYDROGENASE KINASE"/>
    <property type="match status" value="1"/>
</dbReference>
<evidence type="ECO:0000259" key="9">
    <source>
        <dbReference type="Pfam" id="PF02518"/>
    </source>
</evidence>
<dbReference type="EMBL" id="JAKCXM010000147">
    <property type="protein sequence ID" value="KAJ0400755.1"/>
    <property type="molecule type" value="Genomic_DNA"/>
</dbReference>
<accession>A0AAD5MAM2</accession>
<evidence type="ECO:0000256" key="1">
    <source>
        <dbReference type="ARBA" id="ARBA00006155"/>
    </source>
</evidence>
<evidence type="ECO:0000256" key="6">
    <source>
        <dbReference type="ARBA" id="ARBA00023128"/>
    </source>
</evidence>
<dbReference type="InterPro" id="IPR039028">
    <property type="entry name" value="BCKD/PDK"/>
</dbReference>
<comment type="caution">
    <text evidence="11">The sequence shown here is derived from an EMBL/GenBank/DDBJ whole genome shotgun (WGS) entry which is preliminary data.</text>
</comment>
<evidence type="ECO:0000256" key="4">
    <source>
        <dbReference type="ARBA" id="ARBA00022777"/>
    </source>
</evidence>
<dbReference type="Proteomes" id="UP001209570">
    <property type="component" value="Unassembled WGS sequence"/>
</dbReference>
<dbReference type="GO" id="GO:0010906">
    <property type="term" value="P:regulation of glucose metabolic process"/>
    <property type="evidence" value="ECO:0007669"/>
    <property type="project" value="TreeGrafter"/>
</dbReference>
<protein>
    <recommendedName>
        <fullName evidence="8">Protein-serine/threonine kinase</fullName>
        <ecNumber evidence="8">2.7.11.-</ecNumber>
    </recommendedName>
</protein>
<dbReference type="InterPro" id="IPR003594">
    <property type="entry name" value="HATPase_dom"/>
</dbReference>
<dbReference type="GO" id="GO:0005759">
    <property type="term" value="C:mitochondrial matrix"/>
    <property type="evidence" value="ECO:0007669"/>
    <property type="project" value="UniProtKB-SubCell"/>
</dbReference>
<organism evidence="11 12">
    <name type="scientific">Pythium insidiosum</name>
    <name type="common">Pythiosis disease agent</name>
    <dbReference type="NCBI Taxonomy" id="114742"/>
    <lineage>
        <taxon>Eukaryota</taxon>
        <taxon>Sar</taxon>
        <taxon>Stramenopiles</taxon>
        <taxon>Oomycota</taxon>
        <taxon>Peronosporomycetes</taxon>
        <taxon>Pythiales</taxon>
        <taxon>Pythiaceae</taxon>
        <taxon>Pythium</taxon>
    </lineage>
</organism>
<dbReference type="Gene3D" id="3.30.565.10">
    <property type="entry name" value="Histidine kinase-like ATPase, C-terminal domain"/>
    <property type="match status" value="1"/>
</dbReference>
<dbReference type="Pfam" id="PF10436">
    <property type="entry name" value="BCDHK_Adom3"/>
    <property type="match status" value="1"/>
</dbReference>
<sequence length="382" mass="42249">MTAKFPAKVLAEVYRQHHIPLPPITLQALLQRGPRASLEVAKSLQGDPAALQKWQEKNAPLIVQSAQLLHREVPIRLARRIVDLENLPDGLPDAPAIVKLREELVSSFEQMITSPVPHDLDGEREFMAMHRRIRTEHATMHNNLADALHELTHEPKGLSRLLDDFYNSRIGIRMLVDQHVAAQNPVPGFSGIIADHCSPVRIAEDVIAKVEPLWSANLSGRSLPEFRIEGQPAATYRYIPQHIELILSEVIKNAVLNSLNANTSSPPPPVQILVSGGSHGVCIKVSDRGGGMTRDQANALFSYVQPSSSKPDKSPSLSRYDPVSAALERRASGMDFLHSFGLRIASLYARYFGGALSVMPMDGYGVDTYIYMNCLTERSELK</sequence>
<feature type="domain" description="Branched-chain alpha-ketoacid dehydrogenase kinase/Pyruvate dehydrogenase kinase N-terminal" evidence="10">
    <location>
        <begin position="57"/>
        <end position="184"/>
    </location>
</feature>
<keyword evidence="2 8" id="KW-0808">Transferase</keyword>
<dbReference type="GO" id="GO:0004740">
    <property type="term" value="F:pyruvate dehydrogenase (acetyl-transferring) kinase activity"/>
    <property type="evidence" value="ECO:0007669"/>
    <property type="project" value="UniProtKB-EC"/>
</dbReference>
<keyword evidence="5 8" id="KW-0067">ATP-binding</keyword>
<evidence type="ECO:0000313" key="11">
    <source>
        <dbReference type="EMBL" id="KAJ0400755.1"/>
    </source>
</evidence>
<evidence type="ECO:0000256" key="8">
    <source>
        <dbReference type="RuleBase" id="RU366032"/>
    </source>
</evidence>